<sequence length="240" mass="27214">MDDFHRTWTVMDPEILAPVVHQQLDCCGVISLTRHLEASMKLKNLLPRNEHLSIQDCLIKLHMLGSIDENGTLWDLRQASPVLTGSGLVLERYCPLTYNLYERRSTWLVNEYSALRMNVHDDFGETFPPQFMDMMVSNELDNGPFAATVLWFPSYNQAGNNEILRPTYDEWAAHLDDPEASDIPGHSMLLTGEGRQNGVRFLEFQDSYGVGVGVDGYVKLYGGNNNGDGFPIVEYVTFEF</sequence>
<name>A0A1J3JXH8_NOCCA</name>
<dbReference type="Gene3D" id="3.90.70.10">
    <property type="entry name" value="Cysteine proteinases"/>
    <property type="match status" value="1"/>
</dbReference>
<gene>
    <name evidence="1" type="ORF">MP_TR920_c0_g1_i1_g.2452</name>
</gene>
<protein>
    <recommendedName>
        <fullName evidence="2">Peptidase C1A papain C-terminal domain-containing protein</fullName>
    </recommendedName>
</protein>
<dbReference type="InterPro" id="IPR038765">
    <property type="entry name" value="Papain-like_cys_pep_sf"/>
</dbReference>
<reference evidence="1" key="1">
    <citation type="submission" date="2016-07" db="EMBL/GenBank/DDBJ databases">
        <title>De novo transcriptome assembly of four accessions of the metal hyperaccumulator plant Noccaea caerulescens.</title>
        <authorList>
            <person name="Blande D."/>
            <person name="Halimaa P."/>
            <person name="Tervahauta A.I."/>
            <person name="Aarts M.G."/>
            <person name="Karenlampi S.O."/>
        </authorList>
    </citation>
    <scope>NUCLEOTIDE SEQUENCE</scope>
</reference>
<evidence type="ECO:0008006" key="2">
    <source>
        <dbReference type="Google" id="ProtNLM"/>
    </source>
</evidence>
<proteinExistence type="predicted"/>
<dbReference type="EMBL" id="GEVM01009258">
    <property type="protein sequence ID" value="JAU96680.1"/>
    <property type="molecule type" value="Transcribed_RNA"/>
</dbReference>
<accession>A0A1J3JXH8</accession>
<dbReference type="AlphaFoldDB" id="A0A1J3JXH8"/>
<dbReference type="SUPFAM" id="SSF54001">
    <property type="entry name" value="Cysteine proteinases"/>
    <property type="match status" value="1"/>
</dbReference>
<organism evidence="1">
    <name type="scientific">Noccaea caerulescens</name>
    <name type="common">Alpine penny-cress</name>
    <name type="synonym">Thlaspi caerulescens</name>
    <dbReference type="NCBI Taxonomy" id="107243"/>
    <lineage>
        <taxon>Eukaryota</taxon>
        <taxon>Viridiplantae</taxon>
        <taxon>Streptophyta</taxon>
        <taxon>Embryophyta</taxon>
        <taxon>Tracheophyta</taxon>
        <taxon>Spermatophyta</taxon>
        <taxon>Magnoliopsida</taxon>
        <taxon>eudicotyledons</taxon>
        <taxon>Gunneridae</taxon>
        <taxon>Pentapetalae</taxon>
        <taxon>rosids</taxon>
        <taxon>malvids</taxon>
        <taxon>Brassicales</taxon>
        <taxon>Brassicaceae</taxon>
        <taxon>Coluteocarpeae</taxon>
        <taxon>Noccaea</taxon>
    </lineage>
</organism>
<evidence type="ECO:0000313" key="1">
    <source>
        <dbReference type="EMBL" id="JAU96680.1"/>
    </source>
</evidence>